<evidence type="ECO:0000259" key="1">
    <source>
        <dbReference type="Pfam" id="PF01593"/>
    </source>
</evidence>
<dbReference type="InterPro" id="IPR050464">
    <property type="entry name" value="Zeta_carotene_desat/Oxidored"/>
</dbReference>
<dbReference type="Pfam" id="PF01593">
    <property type="entry name" value="Amino_oxidase"/>
    <property type="match status" value="1"/>
</dbReference>
<proteinExistence type="predicted"/>
<feature type="domain" description="Amine oxidase" evidence="1">
    <location>
        <begin position="120"/>
        <end position="389"/>
    </location>
</feature>
<accession>A0A6C0I5N8</accession>
<sequence>MTTIIIGGGIAGLYSAYQLKLANQPFLLLEKEATVGGRMGSPLFHGVHVAKGAGIGRKKKDKLLQALVKDLGIETHEFKATHQYVGSQLCDVKSIFQDLKTRWTNDRECDGLTFKEFAQPILGPVIYKQFIMCAGYTDYENEDVESTLYDYGFDDNYTNFTGISIPWTTLVQSLVAKIGKENIKCHVEVLDIKRMSSTIEVKTRTRTYMCDRIILATTVHPLRKLLPEIKEYKNIESQPFLRIYGKFSKASIPILKEVVGTTTIVPGPIHKIIPMDTEKGVYMIVYTDNKGADSLRPYTENTEENRNVLCNELTKVLGLSKGELHLQSIISFYWTEGTHYYKPMTAELMSLYKTRSAFIKAAQRPYPNIFVVGEMISKKQGWVEGALESVNAIMK</sequence>
<dbReference type="Gene3D" id="3.50.50.60">
    <property type="entry name" value="FAD/NAD(P)-binding domain"/>
    <property type="match status" value="1"/>
</dbReference>
<dbReference type="InterPro" id="IPR036188">
    <property type="entry name" value="FAD/NAD-bd_sf"/>
</dbReference>
<name>A0A6C0I5N8_9ZZZZ</name>
<dbReference type="Pfam" id="PF13450">
    <property type="entry name" value="NAD_binding_8"/>
    <property type="match status" value="1"/>
</dbReference>
<dbReference type="PANTHER" id="PTHR42923">
    <property type="entry name" value="PROTOPORPHYRINOGEN OXIDASE"/>
    <property type="match status" value="1"/>
</dbReference>
<evidence type="ECO:0000313" key="2">
    <source>
        <dbReference type="EMBL" id="QHT87453.1"/>
    </source>
</evidence>
<dbReference type="GO" id="GO:0016491">
    <property type="term" value="F:oxidoreductase activity"/>
    <property type="evidence" value="ECO:0007669"/>
    <property type="project" value="InterPro"/>
</dbReference>
<organism evidence="2">
    <name type="scientific">viral metagenome</name>
    <dbReference type="NCBI Taxonomy" id="1070528"/>
    <lineage>
        <taxon>unclassified sequences</taxon>
        <taxon>metagenomes</taxon>
        <taxon>organismal metagenomes</taxon>
    </lineage>
</organism>
<protein>
    <recommendedName>
        <fullName evidence="1">Amine oxidase domain-containing protein</fullName>
    </recommendedName>
</protein>
<dbReference type="AlphaFoldDB" id="A0A6C0I5N8"/>
<dbReference type="InterPro" id="IPR002937">
    <property type="entry name" value="Amino_oxidase"/>
</dbReference>
<reference evidence="2" key="1">
    <citation type="journal article" date="2020" name="Nature">
        <title>Giant virus diversity and host interactions through global metagenomics.</title>
        <authorList>
            <person name="Schulz F."/>
            <person name="Roux S."/>
            <person name="Paez-Espino D."/>
            <person name="Jungbluth S."/>
            <person name="Walsh D.A."/>
            <person name="Denef V.J."/>
            <person name="McMahon K.D."/>
            <person name="Konstantinidis K.T."/>
            <person name="Eloe-Fadrosh E.A."/>
            <person name="Kyrpides N.C."/>
            <person name="Woyke T."/>
        </authorList>
    </citation>
    <scope>NUCLEOTIDE SEQUENCE</scope>
    <source>
        <strain evidence="2">GVMAG-M-3300023184-190</strain>
    </source>
</reference>
<dbReference type="PANTHER" id="PTHR42923:SF3">
    <property type="entry name" value="PROTOPORPHYRINOGEN OXIDASE"/>
    <property type="match status" value="1"/>
</dbReference>
<dbReference type="EMBL" id="MN740089">
    <property type="protein sequence ID" value="QHT87453.1"/>
    <property type="molecule type" value="Genomic_DNA"/>
</dbReference>
<dbReference type="SUPFAM" id="SSF51905">
    <property type="entry name" value="FAD/NAD(P)-binding domain"/>
    <property type="match status" value="1"/>
</dbReference>